<evidence type="ECO:0000256" key="8">
    <source>
        <dbReference type="PROSITE-ProRule" id="PRU00284"/>
    </source>
</evidence>
<accession>A0A917N6T1</accession>
<dbReference type="PROSITE" id="PS50111">
    <property type="entry name" value="CHEMOTAXIS_TRANSDUC_2"/>
    <property type="match status" value="1"/>
</dbReference>
<dbReference type="Proteomes" id="UP000622610">
    <property type="component" value="Unassembled WGS sequence"/>
</dbReference>
<organism evidence="11 12">
    <name type="scientific">Enterococcus alcedinis</name>
    <dbReference type="NCBI Taxonomy" id="1274384"/>
    <lineage>
        <taxon>Bacteria</taxon>
        <taxon>Bacillati</taxon>
        <taxon>Bacillota</taxon>
        <taxon>Bacilli</taxon>
        <taxon>Lactobacillales</taxon>
        <taxon>Enterococcaceae</taxon>
        <taxon>Enterococcus</taxon>
    </lineage>
</organism>
<protein>
    <submittedName>
        <fullName evidence="11">Methyl-accepting chemotaxis protein</fullName>
    </submittedName>
</protein>
<feature type="domain" description="Methyl-accepting transducer" evidence="10">
    <location>
        <begin position="342"/>
        <end position="599"/>
    </location>
</feature>
<dbReference type="InterPro" id="IPR033479">
    <property type="entry name" value="dCache_1"/>
</dbReference>
<dbReference type="InterPro" id="IPR029151">
    <property type="entry name" value="Sensor-like_sf"/>
</dbReference>
<dbReference type="AlphaFoldDB" id="A0A917N6T1"/>
<dbReference type="InterPro" id="IPR004089">
    <property type="entry name" value="MCPsignal_dom"/>
</dbReference>
<keyword evidence="4 9" id="KW-0812">Transmembrane</keyword>
<keyword evidence="3" id="KW-0145">Chemotaxis</keyword>
<keyword evidence="12" id="KW-1185">Reference proteome</keyword>
<reference evidence="11" key="2">
    <citation type="submission" date="2020-09" db="EMBL/GenBank/DDBJ databases">
        <authorList>
            <person name="Sun Q."/>
            <person name="Sedlacek I."/>
        </authorList>
    </citation>
    <scope>NUCLEOTIDE SEQUENCE</scope>
    <source>
        <strain evidence="11">CCM 8433</strain>
    </source>
</reference>
<dbReference type="GO" id="GO:0007165">
    <property type="term" value="P:signal transduction"/>
    <property type="evidence" value="ECO:0007669"/>
    <property type="project" value="UniProtKB-KW"/>
</dbReference>
<keyword evidence="6 9" id="KW-0472">Membrane</keyword>
<evidence type="ECO:0000256" key="1">
    <source>
        <dbReference type="ARBA" id="ARBA00004651"/>
    </source>
</evidence>
<gene>
    <name evidence="11" type="ORF">GCM10011482_17960</name>
</gene>
<evidence type="ECO:0000256" key="4">
    <source>
        <dbReference type="ARBA" id="ARBA00022692"/>
    </source>
</evidence>
<dbReference type="GO" id="GO:0005886">
    <property type="term" value="C:plasma membrane"/>
    <property type="evidence" value="ECO:0007669"/>
    <property type="project" value="UniProtKB-SubCell"/>
</dbReference>
<evidence type="ECO:0000256" key="6">
    <source>
        <dbReference type="ARBA" id="ARBA00023136"/>
    </source>
</evidence>
<name>A0A917N6T1_9ENTE</name>
<dbReference type="SMART" id="SM00283">
    <property type="entry name" value="MA"/>
    <property type="match status" value="1"/>
</dbReference>
<keyword evidence="5 9" id="KW-1133">Transmembrane helix</keyword>
<dbReference type="SUPFAM" id="SSF58104">
    <property type="entry name" value="Methyl-accepting chemotaxis protein (MCP) signaling domain"/>
    <property type="match status" value="1"/>
</dbReference>
<dbReference type="CDD" id="cd18774">
    <property type="entry name" value="PDC2_HK_sensor"/>
    <property type="match status" value="1"/>
</dbReference>
<feature type="transmembrane region" description="Helical" evidence="9">
    <location>
        <begin position="220"/>
        <end position="246"/>
    </location>
</feature>
<evidence type="ECO:0000256" key="2">
    <source>
        <dbReference type="ARBA" id="ARBA00022475"/>
    </source>
</evidence>
<evidence type="ECO:0000313" key="12">
    <source>
        <dbReference type="Proteomes" id="UP000622610"/>
    </source>
</evidence>
<proteinExistence type="predicted"/>
<evidence type="ECO:0000256" key="9">
    <source>
        <dbReference type="SAM" id="Phobius"/>
    </source>
</evidence>
<evidence type="ECO:0000256" key="7">
    <source>
        <dbReference type="ARBA" id="ARBA00023224"/>
    </source>
</evidence>
<comment type="caution">
    <text evidence="11">The sequence shown here is derived from an EMBL/GenBank/DDBJ whole genome shotgun (WGS) entry which is preliminary data.</text>
</comment>
<comment type="subcellular location">
    <subcellularLocation>
        <location evidence="1">Cell membrane</location>
        <topology evidence="1">Multi-pass membrane protein</topology>
    </subcellularLocation>
</comment>
<dbReference type="Gene3D" id="1.10.287.950">
    <property type="entry name" value="Methyl-accepting chemotaxis protein"/>
    <property type="match status" value="1"/>
</dbReference>
<keyword evidence="7 8" id="KW-0807">Transducer</keyword>
<dbReference type="PANTHER" id="PTHR32089:SF114">
    <property type="entry name" value="METHYL-ACCEPTING CHEMOTAXIS PROTEIN MCPB"/>
    <property type="match status" value="1"/>
</dbReference>
<keyword evidence="2" id="KW-1003">Cell membrane</keyword>
<evidence type="ECO:0000313" key="11">
    <source>
        <dbReference type="EMBL" id="GGI66142.1"/>
    </source>
</evidence>
<evidence type="ECO:0000259" key="10">
    <source>
        <dbReference type="PROSITE" id="PS50111"/>
    </source>
</evidence>
<dbReference type="Pfam" id="PF00015">
    <property type="entry name" value="MCPsignal"/>
    <property type="match status" value="1"/>
</dbReference>
<evidence type="ECO:0000256" key="5">
    <source>
        <dbReference type="ARBA" id="ARBA00022989"/>
    </source>
</evidence>
<dbReference type="Pfam" id="PF02743">
    <property type="entry name" value="dCache_1"/>
    <property type="match status" value="1"/>
</dbReference>
<dbReference type="PANTHER" id="PTHR32089">
    <property type="entry name" value="METHYL-ACCEPTING CHEMOTAXIS PROTEIN MCPB"/>
    <property type="match status" value="1"/>
</dbReference>
<sequence>MQTYGSIEKMIQMPIFTKKFDHKKISEVLPYLGVDSSNMTQITFATEDGKFSSLTPQTSGFDPRTRPWYQLAMENKGTTIRTEPFESADGTGYINTVTRAFVNDEGEWGVLGVNISYNSVNDLLTTLTVGNTGRIYLVSDTGIVIGSSQAETIGDNVTDAKYFQDIKSSKDSTGFLEYGESDGDTGGAADIYFDKGPSDGNTWAFIRIDKSEYDDETRSLLISSGIVLLVMLGLVAAIAFLVVYLVRTMIFVFMNQFDQIGQGKLNLITDASLSDNTEKSNKVGFSLKRLAERFALPQADGNEIQRLANQYNQMILSIRKIIQQVQGESKHVATMSDSLFDLSKQTNSATEEVAETISGIAAVTSSQAQETEGSVTQVQNLSDVIYELQTNVVTMNEQSQESITINQQSMEIMDQVNINWNSELTHMGELMDNMSGMNHNIQNINKIINVINDISYQTNLLALNASIEAARAGESGKGFAVVATEIRQLAEQSKNSTIEIESIIDKIQAQSNQMVQQTSQSLSGGERQSQLIQDAIVSSLEVFNRNNTLITGVEQIQEAMERMIGIQQIVSENLENISASTEENAAGTQEVSANAEEVLATMEEFIGHVDELRTISVGLKQLTDQFEMTN</sequence>
<reference evidence="11" key="1">
    <citation type="journal article" date="2014" name="Int. J. Syst. Evol. Microbiol.">
        <title>Complete genome sequence of Corynebacterium casei LMG S-19264T (=DSM 44701T), isolated from a smear-ripened cheese.</title>
        <authorList>
            <consortium name="US DOE Joint Genome Institute (JGI-PGF)"/>
            <person name="Walter F."/>
            <person name="Albersmeier A."/>
            <person name="Kalinowski J."/>
            <person name="Ruckert C."/>
        </authorList>
    </citation>
    <scope>NUCLEOTIDE SEQUENCE</scope>
    <source>
        <strain evidence="11">CCM 8433</strain>
    </source>
</reference>
<dbReference type="GO" id="GO:0006935">
    <property type="term" value="P:chemotaxis"/>
    <property type="evidence" value="ECO:0007669"/>
    <property type="project" value="UniProtKB-KW"/>
</dbReference>
<evidence type="ECO:0000256" key="3">
    <source>
        <dbReference type="ARBA" id="ARBA00022500"/>
    </source>
</evidence>
<dbReference type="Gene3D" id="3.30.450.20">
    <property type="entry name" value="PAS domain"/>
    <property type="match status" value="1"/>
</dbReference>
<dbReference type="SUPFAM" id="SSF103190">
    <property type="entry name" value="Sensory domain-like"/>
    <property type="match status" value="1"/>
</dbReference>
<dbReference type="EMBL" id="BMDT01000008">
    <property type="protein sequence ID" value="GGI66142.1"/>
    <property type="molecule type" value="Genomic_DNA"/>
</dbReference>